<keyword evidence="2" id="KW-1185">Reference proteome</keyword>
<gene>
    <name evidence="1" type="ORF">AVEN_42450_1</name>
</gene>
<feature type="non-terminal residue" evidence="1">
    <location>
        <position position="1"/>
    </location>
</feature>
<sequence>AMQISRFTPSVRRIIWDQSLMYLCPVCILGREGVQRTLSGLTNTTFKTGRLGPSVTSLAPSTRLPLVSRFPRVRKGLGPLNNSKPYPCHSVRFPIQGWGLKVASLAPYLLLIVITLSRRLGPLVAS</sequence>
<comment type="caution">
    <text evidence="1">The sequence shown here is derived from an EMBL/GenBank/DDBJ whole genome shotgun (WGS) entry which is preliminary data.</text>
</comment>
<name>A0A4Y2TH85_ARAVE</name>
<evidence type="ECO:0000313" key="1">
    <source>
        <dbReference type="EMBL" id="GBN99123.1"/>
    </source>
</evidence>
<reference evidence="1 2" key="1">
    <citation type="journal article" date="2019" name="Sci. Rep.">
        <title>Orb-weaving spider Araneus ventricosus genome elucidates the spidroin gene catalogue.</title>
        <authorList>
            <person name="Kono N."/>
            <person name="Nakamura H."/>
            <person name="Ohtoshi R."/>
            <person name="Moran D.A.P."/>
            <person name="Shinohara A."/>
            <person name="Yoshida Y."/>
            <person name="Fujiwara M."/>
            <person name="Mori M."/>
            <person name="Tomita M."/>
            <person name="Arakawa K."/>
        </authorList>
    </citation>
    <scope>NUCLEOTIDE SEQUENCE [LARGE SCALE GENOMIC DNA]</scope>
</reference>
<dbReference type="Proteomes" id="UP000499080">
    <property type="component" value="Unassembled WGS sequence"/>
</dbReference>
<dbReference type="EMBL" id="BGPR01028154">
    <property type="protein sequence ID" value="GBN99123.1"/>
    <property type="molecule type" value="Genomic_DNA"/>
</dbReference>
<protein>
    <submittedName>
        <fullName evidence="1">Uncharacterized protein</fullName>
    </submittedName>
</protein>
<organism evidence="1 2">
    <name type="scientific">Araneus ventricosus</name>
    <name type="common">Orbweaver spider</name>
    <name type="synonym">Epeira ventricosa</name>
    <dbReference type="NCBI Taxonomy" id="182803"/>
    <lineage>
        <taxon>Eukaryota</taxon>
        <taxon>Metazoa</taxon>
        <taxon>Ecdysozoa</taxon>
        <taxon>Arthropoda</taxon>
        <taxon>Chelicerata</taxon>
        <taxon>Arachnida</taxon>
        <taxon>Araneae</taxon>
        <taxon>Araneomorphae</taxon>
        <taxon>Entelegynae</taxon>
        <taxon>Araneoidea</taxon>
        <taxon>Araneidae</taxon>
        <taxon>Araneus</taxon>
    </lineage>
</organism>
<dbReference type="AlphaFoldDB" id="A0A4Y2TH85"/>
<proteinExistence type="predicted"/>
<evidence type="ECO:0000313" key="2">
    <source>
        <dbReference type="Proteomes" id="UP000499080"/>
    </source>
</evidence>
<accession>A0A4Y2TH85</accession>